<comment type="cofactor">
    <cofactor evidence="1">
        <name>a divalent metal cation</name>
        <dbReference type="ChEBI" id="CHEBI:60240"/>
    </cofactor>
</comment>
<comment type="subcellular location">
    <subcellularLocation>
        <location evidence="2">Nucleus</location>
    </subcellularLocation>
</comment>
<dbReference type="GO" id="GO:0046872">
    <property type="term" value="F:metal ion binding"/>
    <property type="evidence" value="ECO:0007669"/>
    <property type="project" value="UniProtKB-KW"/>
</dbReference>
<dbReference type="InterPro" id="IPR027806">
    <property type="entry name" value="HARBI1_dom"/>
</dbReference>
<comment type="similarity">
    <text evidence="3">Belongs to the HARBI1 family.</text>
</comment>
<evidence type="ECO:0000256" key="2">
    <source>
        <dbReference type="ARBA" id="ARBA00004123"/>
    </source>
</evidence>
<dbReference type="PANTHER" id="PTHR22930:SF220">
    <property type="entry name" value="PROTEIN ALP1-LIKE"/>
    <property type="match status" value="1"/>
</dbReference>
<evidence type="ECO:0000256" key="6">
    <source>
        <dbReference type="ARBA" id="ARBA00022801"/>
    </source>
</evidence>
<comment type="caution">
    <text evidence="9">The sequence shown here is derived from an EMBL/GenBank/DDBJ whole genome shotgun (WGS) entry which is preliminary data.</text>
</comment>
<feature type="domain" description="DDE Tnp4" evidence="8">
    <location>
        <begin position="31"/>
        <end position="175"/>
    </location>
</feature>
<protein>
    <recommendedName>
        <fullName evidence="8">DDE Tnp4 domain-containing protein</fullName>
    </recommendedName>
</protein>
<organism evidence="9 10">
    <name type="scientific">Coilia grayii</name>
    <name type="common">Gray's grenadier anchovy</name>
    <dbReference type="NCBI Taxonomy" id="363190"/>
    <lineage>
        <taxon>Eukaryota</taxon>
        <taxon>Metazoa</taxon>
        <taxon>Chordata</taxon>
        <taxon>Craniata</taxon>
        <taxon>Vertebrata</taxon>
        <taxon>Euteleostomi</taxon>
        <taxon>Actinopterygii</taxon>
        <taxon>Neopterygii</taxon>
        <taxon>Teleostei</taxon>
        <taxon>Clupei</taxon>
        <taxon>Clupeiformes</taxon>
        <taxon>Clupeoidei</taxon>
        <taxon>Engraulidae</taxon>
        <taxon>Coilinae</taxon>
        <taxon>Coilia</taxon>
    </lineage>
</organism>
<name>A0ABD1JGW7_9TELE</name>
<dbReference type="GO" id="GO:0016787">
    <property type="term" value="F:hydrolase activity"/>
    <property type="evidence" value="ECO:0007669"/>
    <property type="project" value="UniProtKB-KW"/>
</dbReference>
<dbReference type="Proteomes" id="UP001591681">
    <property type="component" value="Unassembled WGS sequence"/>
</dbReference>
<evidence type="ECO:0000259" key="8">
    <source>
        <dbReference type="Pfam" id="PF13359"/>
    </source>
</evidence>
<dbReference type="Pfam" id="PF13359">
    <property type="entry name" value="DDE_Tnp_4"/>
    <property type="match status" value="1"/>
</dbReference>
<dbReference type="GO" id="GO:0004518">
    <property type="term" value="F:nuclease activity"/>
    <property type="evidence" value="ECO:0007669"/>
    <property type="project" value="UniProtKB-KW"/>
</dbReference>
<evidence type="ECO:0000256" key="3">
    <source>
        <dbReference type="ARBA" id="ARBA00006958"/>
    </source>
</evidence>
<gene>
    <name evidence="9" type="ORF">ACEWY4_019324</name>
</gene>
<reference evidence="9 10" key="1">
    <citation type="submission" date="2024-09" db="EMBL/GenBank/DDBJ databases">
        <title>A chromosome-level genome assembly of Gray's grenadier anchovy, Coilia grayii.</title>
        <authorList>
            <person name="Fu Z."/>
        </authorList>
    </citation>
    <scope>NUCLEOTIDE SEQUENCE [LARGE SCALE GENOMIC DNA]</scope>
    <source>
        <strain evidence="9">G4</strain>
        <tissue evidence="9">Muscle</tissue>
    </source>
</reference>
<dbReference type="EMBL" id="JBHFQA010000016">
    <property type="protein sequence ID" value="KAL2086004.1"/>
    <property type="molecule type" value="Genomic_DNA"/>
</dbReference>
<accession>A0ABD1JGW7</accession>
<keyword evidence="10" id="KW-1185">Reference proteome</keyword>
<dbReference type="InterPro" id="IPR045249">
    <property type="entry name" value="HARBI1-like"/>
</dbReference>
<evidence type="ECO:0000256" key="5">
    <source>
        <dbReference type="ARBA" id="ARBA00022723"/>
    </source>
</evidence>
<dbReference type="PANTHER" id="PTHR22930">
    <property type="match status" value="1"/>
</dbReference>
<proteinExistence type="inferred from homology"/>
<evidence type="ECO:0000313" key="10">
    <source>
        <dbReference type="Proteomes" id="UP001591681"/>
    </source>
</evidence>
<keyword evidence="7" id="KW-0539">Nucleus</keyword>
<keyword evidence="4" id="KW-0540">Nuclease</keyword>
<sequence length="237" mass="26561">MPEPTEAIWRKVAAGYQKHRHFLNCIGALDGKHVIQKPAGSGSLFFNYKGTFSIVLLALVDHNYNFIAVDVGAYGSNSDRGIFANSNLGKSLDAGTLHVPPPAPLPDALELGSLPYTVVANDAFLLKGPYPERNLSEERLIFNFQLSSVRRMVENAFGILTQWWRVYQQRMQLASDTVHKQRIGGTDVETDDEDENEDEEAVDRFLPNIPPLRGHHRPLQAMQNRETLCRYFTPPAG</sequence>
<dbReference type="AlphaFoldDB" id="A0ABD1JGW7"/>
<keyword evidence="6" id="KW-0378">Hydrolase</keyword>
<dbReference type="GO" id="GO:0005634">
    <property type="term" value="C:nucleus"/>
    <property type="evidence" value="ECO:0007669"/>
    <property type="project" value="UniProtKB-SubCell"/>
</dbReference>
<evidence type="ECO:0000256" key="1">
    <source>
        <dbReference type="ARBA" id="ARBA00001968"/>
    </source>
</evidence>
<evidence type="ECO:0000256" key="4">
    <source>
        <dbReference type="ARBA" id="ARBA00022722"/>
    </source>
</evidence>
<keyword evidence="5" id="KW-0479">Metal-binding</keyword>
<evidence type="ECO:0000313" key="9">
    <source>
        <dbReference type="EMBL" id="KAL2086004.1"/>
    </source>
</evidence>
<evidence type="ECO:0000256" key="7">
    <source>
        <dbReference type="ARBA" id="ARBA00023242"/>
    </source>
</evidence>